<name>A0AAN7K5I5_9MYRT</name>
<keyword evidence="4" id="KW-1185">Reference proteome</keyword>
<dbReference type="SUPFAM" id="SSF52025">
    <property type="entry name" value="PA domain"/>
    <property type="match status" value="1"/>
</dbReference>
<dbReference type="AlphaFoldDB" id="A0AAN7K5I5"/>
<feature type="domain" description="PA" evidence="2">
    <location>
        <begin position="19"/>
        <end position="67"/>
    </location>
</feature>
<dbReference type="Proteomes" id="UP001345219">
    <property type="component" value="Chromosome 23"/>
</dbReference>
<accession>A0AAN7K5I5</accession>
<proteinExistence type="predicted"/>
<dbReference type="InterPro" id="IPR003137">
    <property type="entry name" value="PA_domain"/>
</dbReference>
<reference evidence="3 4" key="1">
    <citation type="journal article" date="2023" name="Hortic Res">
        <title>Pangenome of water caltrop reveals structural variations and asymmetric subgenome divergence after allopolyploidization.</title>
        <authorList>
            <person name="Zhang X."/>
            <person name="Chen Y."/>
            <person name="Wang L."/>
            <person name="Yuan Y."/>
            <person name="Fang M."/>
            <person name="Shi L."/>
            <person name="Lu R."/>
            <person name="Comes H.P."/>
            <person name="Ma Y."/>
            <person name="Chen Y."/>
            <person name="Huang G."/>
            <person name="Zhou Y."/>
            <person name="Zheng Z."/>
            <person name="Qiu Y."/>
        </authorList>
    </citation>
    <scope>NUCLEOTIDE SEQUENCE [LARGE SCALE GENOMIC DNA]</scope>
    <source>
        <tissue evidence="3">Roots</tissue>
    </source>
</reference>
<sequence length="93" mass="9891">MAPRCASREEKADLIDEDYEALTKVGVDVAGSAVVVRKGDDHSRGAVVWVAQRAGAAAVLIYAEDDRTVKSGVSRLTTLAGMLTPIMAVKFWG</sequence>
<evidence type="ECO:0000259" key="2">
    <source>
        <dbReference type="Pfam" id="PF02225"/>
    </source>
</evidence>
<evidence type="ECO:0000313" key="4">
    <source>
        <dbReference type="Proteomes" id="UP001345219"/>
    </source>
</evidence>
<dbReference type="EMBL" id="JAXIOK010000009">
    <property type="protein sequence ID" value="KAK4762163.1"/>
    <property type="molecule type" value="Genomic_DNA"/>
</dbReference>
<dbReference type="Gene3D" id="3.50.30.30">
    <property type="match status" value="1"/>
</dbReference>
<evidence type="ECO:0000256" key="1">
    <source>
        <dbReference type="ARBA" id="ARBA00023180"/>
    </source>
</evidence>
<keyword evidence="1" id="KW-0325">Glycoprotein</keyword>
<comment type="caution">
    <text evidence="3">The sequence shown here is derived from an EMBL/GenBank/DDBJ whole genome shotgun (WGS) entry which is preliminary data.</text>
</comment>
<gene>
    <name evidence="3" type="ORF">SAY87_030047</name>
</gene>
<dbReference type="Pfam" id="PF02225">
    <property type="entry name" value="PA"/>
    <property type="match status" value="1"/>
</dbReference>
<evidence type="ECO:0000313" key="3">
    <source>
        <dbReference type="EMBL" id="KAK4762163.1"/>
    </source>
</evidence>
<protein>
    <recommendedName>
        <fullName evidence="2">PA domain-containing protein</fullName>
    </recommendedName>
</protein>
<dbReference type="InterPro" id="IPR046450">
    <property type="entry name" value="PA_dom_sf"/>
</dbReference>
<organism evidence="3 4">
    <name type="scientific">Trapa incisa</name>
    <dbReference type="NCBI Taxonomy" id="236973"/>
    <lineage>
        <taxon>Eukaryota</taxon>
        <taxon>Viridiplantae</taxon>
        <taxon>Streptophyta</taxon>
        <taxon>Embryophyta</taxon>
        <taxon>Tracheophyta</taxon>
        <taxon>Spermatophyta</taxon>
        <taxon>Magnoliopsida</taxon>
        <taxon>eudicotyledons</taxon>
        <taxon>Gunneridae</taxon>
        <taxon>Pentapetalae</taxon>
        <taxon>rosids</taxon>
        <taxon>malvids</taxon>
        <taxon>Myrtales</taxon>
        <taxon>Lythraceae</taxon>
        <taxon>Trapa</taxon>
    </lineage>
</organism>